<dbReference type="Gene3D" id="3.40.50.300">
    <property type="entry name" value="P-loop containing nucleotide triphosphate hydrolases"/>
    <property type="match status" value="1"/>
</dbReference>
<dbReference type="SMART" id="SM00382">
    <property type="entry name" value="AAA"/>
    <property type="match status" value="1"/>
</dbReference>
<accession>A0ABR8XM58</accession>
<evidence type="ECO:0000256" key="1">
    <source>
        <dbReference type="ARBA" id="ARBA00004651"/>
    </source>
</evidence>
<keyword evidence="2 7" id="KW-0812">Transmembrane</keyword>
<dbReference type="EMBL" id="JACSPW010000006">
    <property type="protein sequence ID" value="MBD8033015.1"/>
    <property type="molecule type" value="Genomic_DNA"/>
</dbReference>
<keyword evidence="11" id="KW-1185">Reference proteome</keyword>
<dbReference type="InterPro" id="IPR003439">
    <property type="entry name" value="ABC_transporter-like_ATP-bd"/>
</dbReference>
<evidence type="ECO:0000256" key="6">
    <source>
        <dbReference type="ARBA" id="ARBA00023136"/>
    </source>
</evidence>
<proteinExistence type="predicted"/>
<dbReference type="Gene3D" id="1.20.1560.10">
    <property type="entry name" value="ABC transporter type 1, transmembrane domain"/>
    <property type="match status" value="1"/>
</dbReference>
<dbReference type="PANTHER" id="PTHR24221:SF590">
    <property type="entry name" value="COMPONENT LINKED WITH THE ASSEMBLY OF CYTOCHROME' TRANSPORT TRANSMEMBRANE ATP-BINDING PROTEIN ABC TRANSPORTER CYDD-RELATED"/>
    <property type="match status" value="1"/>
</dbReference>
<feature type="transmembrane region" description="Helical" evidence="7">
    <location>
        <begin position="135"/>
        <end position="152"/>
    </location>
</feature>
<dbReference type="Pfam" id="PF00005">
    <property type="entry name" value="ABC_tran"/>
    <property type="match status" value="1"/>
</dbReference>
<dbReference type="Pfam" id="PF00664">
    <property type="entry name" value="ABC_membrane"/>
    <property type="match status" value="1"/>
</dbReference>
<dbReference type="RefSeq" id="WP_191703602.1">
    <property type="nucleotide sequence ID" value="NZ_JACSPW010000006.1"/>
</dbReference>
<feature type="transmembrane region" description="Helical" evidence="7">
    <location>
        <begin position="15"/>
        <end position="37"/>
    </location>
</feature>
<name>A0ABR8XM58_9BACL</name>
<dbReference type="PROSITE" id="PS50893">
    <property type="entry name" value="ABC_TRANSPORTER_2"/>
    <property type="match status" value="1"/>
</dbReference>
<evidence type="ECO:0000259" key="8">
    <source>
        <dbReference type="PROSITE" id="PS50893"/>
    </source>
</evidence>
<keyword evidence="6 7" id="KW-0472">Membrane</keyword>
<dbReference type="InterPro" id="IPR027417">
    <property type="entry name" value="P-loop_NTPase"/>
</dbReference>
<keyword evidence="3" id="KW-0547">Nucleotide-binding</keyword>
<evidence type="ECO:0000313" key="10">
    <source>
        <dbReference type="EMBL" id="MBD8033015.1"/>
    </source>
</evidence>
<keyword evidence="5 7" id="KW-1133">Transmembrane helix</keyword>
<sequence>MPFLQHFMRANRSKIVILIFISLFLGGSIILQSYSIVETVNLVFMEKKPFSYTYVFFSLLLLAIVVRLASQYSLGRIGGKLAEDVKVTVREKLMQHWSSTTMEKHVSYQTGEKVTLLVDTVDQLESYYREYTPQLIKTVVVPIMILTAVFLIHPNSGWIMLITAPFVPITYIIIGMQTKKKSEEQLDALNRFSGKFLDLLQGLQTIRLFGQSKQQEQILAKSNEAFMSRTLGVLKIAFASTLFIELITTLGIGLIALEIGFQMIVFKTLTFAPAFFILTLAPEYYNSLKELGTAFHTGRGSLGAAALLEEQLKEDEKPVQWGNQKLANGPVLSVESVTFRYNSGFTIGPLSFTIQPGQTAAFIGKTGHGKTTILNLLSSLTELDSGAIYLNGEPRKSYRANDWYAQTSYISQHPYIFAGTLRDNICMGIQVSDTQIYTALKQAQLTEWVASLPDGLAAVIGEGGIGLSGGEKQRVAIARAFLKEPSIVFFDEPTAGLDVATEHLLSTSIEKLSEQATVIIAAHKYKSIRFADVIFIVEDGQIVKAGTPDTLKDHPYYKEMVERRVT</sequence>
<dbReference type="InterPro" id="IPR014216">
    <property type="entry name" value="ABC_transptr_CydD"/>
</dbReference>
<dbReference type="NCBIfam" id="TIGR02857">
    <property type="entry name" value="CydD"/>
    <property type="match status" value="1"/>
</dbReference>
<comment type="caution">
    <text evidence="10">The sequence shown here is derived from an EMBL/GenBank/DDBJ whole genome shotgun (WGS) entry which is preliminary data.</text>
</comment>
<feature type="transmembrane region" description="Helical" evidence="7">
    <location>
        <begin position="49"/>
        <end position="70"/>
    </location>
</feature>
<evidence type="ECO:0000256" key="2">
    <source>
        <dbReference type="ARBA" id="ARBA00022692"/>
    </source>
</evidence>
<protein>
    <submittedName>
        <fullName evidence="10">Thiol reductant ABC exporter subunit CydD</fullName>
    </submittedName>
</protein>
<evidence type="ECO:0000256" key="7">
    <source>
        <dbReference type="SAM" id="Phobius"/>
    </source>
</evidence>
<feature type="transmembrane region" description="Helical" evidence="7">
    <location>
        <begin position="158"/>
        <end position="176"/>
    </location>
</feature>
<dbReference type="SUPFAM" id="SSF90123">
    <property type="entry name" value="ABC transporter transmembrane region"/>
    <property type="match status" value="1"/>
</dbReference>
<dbReference type="InterPro" id="IPR017871">
    <property type="entry name" value="ABC_transporter-like_CS"/>
</dbReference>
<evidence type="ECO:0000313" key="11">
    <source>
        <dbReference type="Proteomes" id="UP000600565"/>
    </source>
</evidence>
<organism evidence="10 11">
    <name type="scientific">Solibacillus merdavium</name>
    <dbReference type="NCBI Taxonomy" id="2762218"/>
    <lineage>
        <taxon>Bacteria</taxon>
        <taxon>Bacillati</taxon>
        <taxon>Bacillota</taxon>
        <taxon>Bacilli</taxon>
        <taxon>Bacillales</taxon>
        <taxon>Caryophanaceae</taxon>
        <taxon>Solibacillus</taxon>
    </lineage>
</organism>
<reference evidence="10 11" key="1">
    <citation type="submission" date="2020-08" db="EMBL/GenBank/DDBJ databases">
        <title>A Genomic Blueprint of the Chicken Gut Microbiome.</title>
        <authorList>
            <person name="Gilroy R."/>
            <person name="Ravi A."/>
            <person name="Getino M."/>
            <person name="Pursley I."/>
            <person name="Horton D.L."/>
            <person name="Alikhan N.-F."/>
            <person name="Baker D."/>
            <person name="Gharbi K."/>
            <person name="Hall N."/>
            <person name="Watson M."/>
            <person name="Adriaenssens E.M."/>
            <person name="Foster-Nyarko E."/>
            <person name="Jarju S."/>
            <person name="Secka A."/>
            <person name="Antonio M."/>
            <person name="Oren A."/>
            <person name="Chaudhuri R."/>
            <person name="La Ragione R.M."/>
            <person name="Hildebrand F."/>
            <person name="Pallen M.J."/>
        </authorList>
    </citation>
    <scope>NUCLEOTIDE SEQUENCE [LARGE SCALE GENOMIC DNA]</scope>
    <source>
        <strain evidence="10 11">Sa1YVA6</strain>
    </source>
</reference>
<dbReference type="CDD" id="cd18584">
    <property type="entry name" value="ABC_6TM_AarD_CydD"/>
    <property type="match status" value="1"/>
</dbReference>
<dbReference type="PROSITE" id="PS00211">
    <property type="entry name" value="ABC_TRANSPORTER_1"/>
    <property type="match status" value="1"/>
</dbReference>
<dbReference type="InterPro" id="IPR036640">
    <property type="entry name" value="ABC1_TM_sf"/>
</dbReference>
<evidence type="ECO:0000256" key="4">
    <source>
        <dbReference type="ARBA" id="ARBA00022840"/>
    </source>
</evidence>
<dbReference type="InterPro" id="IPR011527">
    <property type="entry name" value="ABC1_TM_dom"/>
</dbReference>
<dbReference type="PANTHER" id="PTHR24221">
    <property type="entry name" value="ATP-BINDING CASSETTE SUB-FAMILY B"/>
    <property type="match status" value="1"/>
</dbReference>
<evidence type="ECO:0000259" key="9">
    <source>
        <dbReference type="PROSITE" id="PS50929"/>
    </source>
</evidence>
<feature type="transmembrane region" description="Helical" evidence="7">
    <location>
        <begin position="236"/>
        <end position="257"/>
    </location>
</feature>
<feature type="domain" description="ABC transmembrane type-1" evidence="9">
    <location>
        <begin position="16"/>
        <end position="300"/>
    </location>
</feature>
<dbReference type="SUPFAM" id="SSF52540">
    <property type="entry name" value="P-loop containing nucleoside triphosphate hydrolases"/>
    <property type="match status" value="1"/>
</dbReference>
<evidence type="ECO:0000256" key="3">
    <source>
        <dbReference type="ARBA" id="ARBA00022741"/>
    </source>
</evidence>
<dbReference type="InterPro" id="IPR039421">
    <property type="entry name" value="Type_1_exporter"/>
</dbReference>
<feature type="domain" description="ABC transporter" evidence="8">
    <location>
        <begin position="332"/>
        <end position="564"/>
    </location>
</feature>
<feature type="transmembrane region" description="Helical" evidence="7">
    <location>
        <begin position="263"/>
        <end position="281"/>
    </location>
</feature>
<gene>
    <name evidence="10" type="primary">cydD</name>
    <name evidence="10" type="ORF">H9632_08035</name>
</gene>
<dbReference type="InterPro" id="IPR003593">
    <property type="entry name" value="AAA+_ATPase"/>
</dbReference>
<dbReference type="PROSITE" id="PS50929">
    <property type="entry name" value="ABC_TM1F"/>
    <property type="match status" value="1"/>
</dbReference>
<keyword evidence="4" id="KW-0067">ATP-binding</keyword>
<evidence type="ECO:0000256" key="5">
    <source>
        <dbReference type="ARBA" id="ARBA00022989"/>
    </source>
</evidence>
<comment type="subcellular location">
    <subcellularLocation>
        <location evidence="1">Cell membrane</location>
        <topology evidence="1">Multi-pass membrane protein</topology>
    </subcellularLocation>
</comment>
<dbReference type="Proteomes" id="UP000600565">
    <property type="component" value="Unassembled WGS sequence"/>
</dbReference>